<dbReference type="eggNOG" id="ENOG502ZFEC">
    <property type="taxonomic scope" value="Bacteria"/>
</dbReference>
<gene>
    <name evidence="2" type="ORF">R2APBS1_0113</name>
</gene>
<reference evidence="2 3" key="1">
    <citation type="submission" date="2012-04" db="EMBL/GenBank/DDBJ databases">
        <title>Complete genome of Rhodanobacter sp. 2APBS1.</title>
        <authorList>
            <consortium name="US DOE Joint Genome Institute"/>
            <person name="Huntemann M."/>
            <person name="Wei C.-L."/>
            <person name="Han J."/>
            <person name="Detter J.C."/>
            <person name="Han C."/>
            <person name="Tapia R."/>
            <person name="Munk A.C.C."/>
            <person name="Chen A."/>
            <person name="Krypides N."/>
            <person name="Mavromatis K."/>
            <person name="Markowitz V."/>
            <person name="Szeto E."/>
            <person name="Ivanova N."/>
            <person name="Mikhailova N."/>
            <person name="Ovchinnikova G."/>
            <person name="Pagani I."/>
            <person name="Pati A."/>
            <person name="Goodwin L."/>
            <person name="Peters L."/>
            <person name="Pitluck S."/>
            <person name="Woyke T."/>
            <person name="Prakash O."/>
            <person name="Elkins J."/>
            <person name="Brown S."/>
            <person name="Palumbo A."/>
            <person name="Hemme C."/>
            <person name="Zhou J."/>
            <person name="Watson D."/>
            <person name="Jardine P."/>
            <person name="Kostka J."/>
            <person name="Green S."/>
        </authorList>
    </citation>
    <scope>NUCLEOTIDE SEQUENCE [LARGE SCALE GENOMIC DNA]</scope>
    <source>
        <strain evidence="2 3">2APBS1</strain>
    </source>
</reference>
<keyword evidence="1" id="KW-1133">Transmembrane helix</keyword>
<dbReference type="Proteomes" id="UP000011859">
    <property type="component" value="Chromosome"/>
</dbReference>
<dbReference type="RefSeq" id="WP_015446429.1">
    <property type="nucleotide sequence ID" value="NC_020541.1"/>
</dbReference>
<keyword evidence="3" id="KW-1185">Reference proteome</keyword>
<evidence type="ECO:0000313" key="3">
    <source>
        <dbReference type="Proteomes" id="UP000011859"/>
    </source>
</evidence>
<feature type="transmembrane region" description="Helical" evidence="1">
    <location>
        <begin position="6"/>
        <end position="27"/>
    </location>
</feature>
<dbReference type="EMBL" id="CP003470">
    <property type="protein sequence ID" value="AGG87294.1"/>
    <property type="molecule type" value="Genomic_DNA"/>
</dbReference>
<dbReference type="AlphaFoldDB" id="M4NA69"/>
<proteinExistence type="predicted"/>
<organism evidence="2 3">
    <name type="scientific">Rhodanobacter denitrificans</name>
    <dbReference type="NCBI Taxonomy" id="666685"/>
    <lineage>
        <taxon>Bacteria</taxon>
        <taxon>Pseudomonadati</taxon>
        <taxon>Pseudomonadota</taxon>
        <taxon>Gammaproteobacteria</taxon>
        <taxon>Lysobacterales</taxon>
        <taxon>Rhodanobacteraceae</taxon>
        <taxon>Rhodanobacter</taxon>
    </lineage>
</organism>
<evidence type="ECO:0000313" key="2">
    <source>
        <dbReference type="EMBL" id="AGG87294.1"/>
    </source>
</evidence>
<keyword evidence="1" id="KW-0812">Transmembrane</keyword>
<dbReference type="OrthoDB" id="7448728at2"/>
<sequence length="149" mass="16206" precursor="true">MPDITVFQAVTLAIAAVGAVLGIINTWRAIDQNCVKLRVIPAHAIPYGGAPQNIRFCVQVTNLSQFAVTLDDAGVFFQGTNKRGSIVNPVFADHGPWPRRLEPRSSVSIYSELPRSSTGRKIKCAFARTQCGRTKTGVSPALREIANER</sequence>
<evidence type="ECO:0008006" key="4">
    <source>
        <dbReference type="Google" id="ProtNLM"/>
    </source>
</evidence>
<evidence type="ECO:0000256" key="1">
    <source>
        <dbReference type="SAM" id="Phobius"/>
    </source>
</evidence>
<dbReference type="STRING" id="666685.R2APBS1_0113"/>
<dbReference type="KEGG" id="rhd:R2APBS1_0113"/>
<accession>M4NA69</accession>
<keyword evidence="1" id="KW-0472">Membrane</keyword>
<name>M4NA69_9GAMM</name>
<protein>
    <recommendedName>
        <fullName evidence="4">DUF3426 domain-containing protein</fullName>
    </recommendedName>
</protein>
<dbReference type="HOGENOM" id="CLU_1766160_0_0_6"/>